<dbReference type="EMBL" id="DS995719">
    <property type="protein sequence ID" value="EGE01553.1"/>
    <property type="molecule type" value="Genomic_DNA"/>
</dbReference>
<organism evidence="1 2">
    <name type="scientific">Trichophyton equinum (strain ATCC MYA-4606 / CBS 127.97)</name>
    <name type="common">Horse ringworm fungus</name>
    <dbReference type="NCBI Taxonomy" id="559882"/>
    <lineage>
        <taxon>Eukaryota</taxon>
        <taxon>Fungi</taxon>
        <taxon>Dikarya</taxon>
        <taxon>Ascomycota</taxon>
        <taxon>Pezizomycotina</taxon>
        <taxon>Eurotiomycetes</taxon>
        <taxon>Eurotiomycetidae</taxon>
        <taxon>Onygenales</taxon>
        <taxon>Arthrodermataceae</taxon>
        <taxon>Trichophyton</taxon>
    </lineage>
</organism>
<dbReference type="Proteomes" id="UP000009169">
    <property type="component" value="Unassembled WGS sequence"/>
</dbReference>
<dbReference type="AlphaFoldDB" id="F2PHZ1"/>
<name>F2PHZ1_TRIEC</name>
<evidence type="ECO:0000313" key="1">
    <source>
        <dbReference type="EMBL" id="EGE01553.1"/>
    </source>
</evidence>
<evidence type="ECO:0000313" key="2">
    <source>
        <dbReference type="Proteomes" id="UP000009169"/>
    </source>
</evidence>
<proteinExistence type="predicted"/>
<gene>
    <name evidence="1" type="ORF">TEQG_00599</name>
</gene>
<reference evidence="2" key="1">
    <citation type="journal article" date="2012" name="MBio">
        <title>Comparative genome analysis of Trichophyton rubrum and related dermatophytes reveals candidate genes involved in infection.</title>
        <authorList>
            <person name="Martinez D.A."/>
            <person name="Oliver B.G."/>
            <person name="Graeser Y."/>
            <person name="Goldberg J.M."/>
            <person name="Li W."/>
            <person name="Martinez-Rossi N.M."/>
            <person name="Monod M."/>
            <person name="Shelest E."/>
            <person name="Barton R.C."/>
            <person name="Birch E."/>
            <person name="Brakhage A.A."/>
            <person name="Chen Z."/>
            <person name="Gurr S.J."/>
            <person name="Heiman D."/>
            <person name="Heitman J."/>
            <person name="Kosti I."/>
            <person name="Rossi A."/>
            <person name="Saif S."/>
            <person name="Samalova M."/>
            <person name="Saunders C.W."/>
            <person name="Shea T."/>
            <person name="Summerbell R.C."/>
            <person name="Xu J."/>
            <person name="Young S."/>
            <person name="Zeng Q."/>
            <person name="Birren B.W."/>
            <person name="Cuomo C.A."/>
            <person name="White T.C."/>
        </authorList>
    </citation>
    <scope>NUCLEOTIDE SEQUENCE [LARGE SCALE GENOMIC DNA]</scope>
    <source>
        <strain evidence="2">ATCC MYA-4606 / CBS 127.97</strain>
    </source>
</reference>
<dbReference type="HOGENOM" id="CLU_1846513_0_0_1"/>
<accession>F2PHZ1</accession>
<sequence>MVNHHTLRVYDAYIWTSQRGWKRRKHVKWLCDGAAPIDDRQASQIRGSRKLPSAVVSAKAARQDVSMTDRNIEGPIAHDHLPVLPGLEALNPFYKNPKVYTPCFGGLGHINCPRAGSTTNEDPREILVSTNVVTEVWKL</sequence>
<dbReference type="VEuPathDB" id="FungiDB:TEQG_00599"/>
<keyword evidence="2" id="KW-1185">Reference proteome</keyword>
<protein>
    <submittedName>
        <fullName evidence="1">Uncharacterized protein</fullName>
    </submittedName>
</protein>